<dbReference type="Pfam" id="PF00486">
    <property type="entry name" value="Trans_reg_C"/>
    <property type="match status" value="1"/>
</dbReference>
<keyword evidence="3" id="KW-0805">Transcription regulation</keyword>
<dbReference type="SUPFAM" id="SSF46894">
    <property type="entry name" value="C-terminal effector domain of the bipartite response regulators"/>
    <property type="match status" value="1"/>
</dbReference>
<name>A0A857C7B1_9HYPH</name>
<dbReference type="InterPro" id="IPR039420">
    <property type="entry name" value="WalR-like"/>
</dbReference>
<feature type="domain" description="OmpR/PhoB-type" evidence="9">
    <location>
        <begin position="152"/>
        <end position="249"/>
    </location>
</feature>
<keyword evidence="2" id="KW-0902">Two-component regulatory system</keyword>
<evidence type="ECO:0000313" key="10">
    <source>
        <dbReference type="EMBL" id="QGZ34916.1"/>
    </source>
</evidence>
<dbReference type="EMBL" id="CP046908">
    <property type="protein sequence ID" value="QGZ34916.1"/>
    <property type="molecule type" value="Genomic_DNA"/>
</dbReference>
<evidence type="ECO:0000256" key="5">
    <source>
        <dbReference type="ARBA" id="ARBA00023163"/>
    </source>
</evidence>
<dbReference type="SMART" id="SM00448">
    <property type="entry name" value="REC"/>
    <property type="match status" value="1"/>
</dbReference>
<dbReference type="GO" id="GO:0006355">
    <property type="term" value="P:regulation of DNA-templated transcription"/>
    <property type="evidence" value="ECO:0007669"/>
    <property type="project" value="InterPro"/>
</dbReference>
<evidence type="ECO:0000256" key="1">
    <source>
        <dbReference type="ARBA" id="ARBA00022553"/>
    </source>
</evidence>
<organism evidence="10 11">
    <name type="scientific">Stappia indica</name>
    <dbReference type="NCBI Taxonomy" id="538381"/>
    <lineage>
        <taxon>Bacteria</taxon>
        <taxon>Pseudomonadati</taxon>
        <taxon>Pseudomonadota</taxon>
        <taxon>Alphaproteobacteria</taxon>
        <taxon>Hyphomicrobiales</taxon>
        <taxon>Stappiaceae</taxon>
        <taxon>Stappia</taxon>
    </lineage>
</organism>
<evidence type="ECO:0000256" key="7">
    <source>
        <dbReference type="PROSITE-ProRule" id="PRU01091"/>
    </source>
</evidence>
<dbReference type="SUPFAM" id="SSF52172">
    <property type="entry name" value="CheY-like"/>
    <property type="match status" value="1"/>
</dbReference>
<evidence type="ECO:0000256" key="2">
    <source>
        <dbReference type="ARBA" id="ARBA00023012"/>
    </source>
</evidence>
<keyword evidence="4 7" id="KW-0238">DNA-binding</keyword>
<dbReference type="InterPro" id="IPR011006">
    <property type="entry name" value="CheY-like_superfamily"/>
</dbReference>
<dbReference type="PROSITE" id="PS50110">
    <property type="entry name" value="RESPONSE_REGULATORY"/>
    <property type="match status" value="1"/>
</dbReference>
<dbReference type="OrthoDB" id="9784252at2"/>
<dbReference type="Gene3D" id="3.40.50.2300">
    <property type="match status" value="1"/>
</dbReference>
<evidence type="ECO:0000259" key="9">
    <source>
        <dbReference type="PROSITE" id="PS51755"/>
    </source>
</evidence>
<evidence type="ECO:0000256" key="6">
    <source>
        <dbReference type="PROSITE-ProRule" id="PRU00169"/>
    </source>
</evidence>
<dbReference type="InterPro" id="IPR036388">
    <property type="entry name" value="WH-like_DNA-bd_sf"/>
</dbReference>
<dbReference type="Gene3D" id="1.10.10.10">
    <property type="entry name" value="Winged helix-like DNA-binding domain superfamily/Winged helix DNA-binding domain"/>
    <property type="match status" value="1"/>
</dbReference>
<proteinExistence type="predicted"/>
<accession>A0A857C7B1</accession>
<dbReference type="Gene3D" id="6.10.250.690">
    <property type="match status" value="1"/>
</dbReference>
<feature type="modified residue" description="4-aspartylphosphate" evidence="6">
    <location>
        <position position="68"/>
    </location>
</feature>
<feature type="DNA-binding region" description="OmpR/PhoB-type" evidence="7">
    <location>
        <begin position="152"/>
        <end position="249"/>
    </location>
</feature>
<dbReference type="GO" id="GO:0032993">
    <property type="term" value="C:protein-DNA complex"/>
    <property type="evidence" value="ECO:0007669"/>
    <property type="project" value="TreeGrafter"/>
</dbReference>
<dbReference type="CDD" id="cd00383">
    <property type="entry name" value="trans_reg_C"/>
    <property type="match status" value="1"/>
</dbReference>
<evidence type="ECO:0000313" key="11">
    <source>
        <dbReference type="Proteomes" id="UP000435648"/>
    </source>
</evidence>
<keyword evidence="5" id="KW-0804">Transcription</keyword>
<dbReference type="Pfam" id="PF00072">
    <property type="entry name" value="Response_reg"/>
    <property type="match status" value="1"/>
</dbReference>
<dbReference type="RefSeq" id="WP_158193872.1">
    <property type="nucleotide sequence ID" value="NZ_CP046908.1"/>
</dbReference>
<dbReference type="GO" id="GO:0000976">
    <property type="term" value="F:transcription cis-regulatory region binding"/>
    <property type="evidence" value="ECO:0007669"/>
    <property type="project" value="TreeGrafter"/>
</dbReference>
<dbReference type="KEGG" id="siw:GH266_10555"/>
<dbReference type="InterPro" id="IPR001789">
    <property type="entry name" value="Sig_transdc_resp-reg_receiver"/>
</dbReference>
<dbReference type="PROSITE" id="PS51755">
    <property type="entry name" value="OMPR_PHOB"/>
    <property type="match status" value="1"/>
</dbReference>
<keyword evidence="1 6" id="KW-0597">Phosphoprotein</keyword>
<protein>
    <submittedName>
        <fullName evidence="10">Response regulator</fullName>
    </submittedName>
</protein>
<dbReference type="SMART" id="SM00862">
    <property type="entry name" value="Trans_reg_C"/>
    <property type="match status" value="1"/>
</dbReference>
<gene>
    <name evidence="10" type="ORF">GH266_10555</name>
</gene>
<dbReference type="PANTHER" id="PTHR48111">
    <property type="entry name" value="REGULATOR OF RPOS"/>
    <property type="match status" value="1"/>
</dbReference>
<dbReference type="GO" id="GO:0005829">
    <property type="term" value="C:cytosol"/>
    <property type="evidence" value="ECO:0007669"/>
    <property type="project" value="TreeGrafter"/>
</dbReference>
<dbReference type="InterPro" id="IPR016032">
    <property type="entry name" value="Sig_transdc_resp-reg_C-effctor"/>
</dbReference>
<feature type="domain" description="Response regulatory" evidence="8">
    <location>
        <begin position="19"/>
        <end position="132"/>
    </location>
</feature>
<dbReference type="AlphaFoldDB" id="A0A857C7B1"/>
<evidence type="ECO:0000256" key="3">
    <source>
        <dbReference type="ARBA" id="ARBA00023015"/>
    </source>
</evidence>
<dbReference type="PANTHER" id="PTHR48111:SF4">
    <property type="entry name" value="DNA-BINDING DUAL TRANSCRIPTIONAL REGULATOR OMPR"/>
    <property type="match status" value="1"/>
</dbReference>
<evidence type="ECO:0000259" key="8">
    <source>
        <dbReference type="PROSITE" id="PS50110"/>
    </source>
</evidence>
<dbReference type="GO" id="GO:0000156">
    <property type="term" value="F:phosphorelay response regulator activity"/>
    <property type="evidence" value="ECO:0007669"/>
    <property type="project" value="TreeGrafter"/>
</dbReference>
<sequence length="256" mass="28379">MNHPDPIQGRDAAAGTDPLVFIIEDEAEIRALLADTLSTYRFRTEVFATADTALVAIGQRMPAAIILDLGLPDMDGMEMINRVRARGPVPILVLSARAHASDRIMGLEFGADDYVVKPFDPREIVARVRSLLRRAAPATAAGSSESGERVPREFARFENWRFEPQSHRLVDPDGEETFLSTGEAAILTALLKAPRRVLSRDYLLEHGGRDDTLDRAIDVRISRIRKKLTRPDTPTLIRTVYGSGYMLTAQVDWVSG</sequence>
<dbReference type="Proteomes" id="UP000435648">
    <property type="component" value="Chromosome"/>
</dbReference>
<evidence type="ECO:0000256" key="4">
    <source>
        <dbReference type="ARBA" id="ARBA00023125"/>
    </source>
</evidence>
<dbReference type="InterPro" id="IPR001867">
    <property type="entry name" value="OmpR/PhoB-type_DNA-bd"/>
</dbReference>
<reference evidence="10 11" key="1">
    <citation type="submission" date="2019-12" db="EMBL/GenBank/DDBJ databases">
        <title>The genome of Stappia indica PHM037.</title>
        <authorList>
            <person name="Kacar D."/>
            <person name="Galan B."/>
            <person name="Canedo L."/>
            <person name="Rodriguez P."/>
            <person name="de la Calle F."/>
            <person name="Garcia J.L."/>
        </authorList>
    </citation>
    <scope>NUCLEOTIDE SEQUENCE [LARGE SCALE GENOMIC DNA]</scope>
    <source>
        <strain evidence="10 11">PHM037</strain>
    </source>
</reference>